<dbReference type="EMBL" id="JAPWDO010000003">
    <property type="protein sequence ID" value="KAJ5480187.1"/>
    <property type="molecule type" value="Genomic_DNA"/>
</dbReference>
<dbReference type="OrthoDB" id="10342200at2759"/>
<dbReference type="Proteomes" id="UP001147760">
    <property type="component" value="Unassembled WGS sequence"/>
</dbReference>
<comment type="caution">
    <text evidence="1">The sequence shown here is derived from an EMBL/GenBank/DDBJ whole genome shotgun (WGS) entry which is preliminary data.</text>
</comment>
<sequence length="92" mass="10205">MGAISGFGKSRVARKLVDALKHLAQRLNPPCRLSTQFVAALCFPFQSESSSLTFTLRDLKSTLILPSPLFSHLARRRFHLATTPPRSTVEPL</sequence>
<keyword evidence="2" id="KW-1185">Reference proteome</keyword>
<proteinExistence type="predicted"/>
<protein>
    <submittedName>
        <fullName evidence="1">Uncharacterized protein</fullName>
    </submittedName>
</protein>
<reference evidence="1" key="1">
    <citation type="submission" date="2022-12" db="EMBL/GenBank/DDBJ databases">
        <authorList>
            <person name="Petersen C."/>
        </authorList>
    </citation>
    <scope>NUCLEOTIDE SEQUENCE</scope>
    <source>
        <strain evidence="1">IBT 17660</strain>
    </source>
</reference>
<name>A0A9X0BRY5_9EURO</name>
<reference evidence="1" key="2">
    <citation type="journal article" date="2023" name="IMA Fungus">
        <title>Comparative genomic study of the Penicillium genus elucidates a diverse pangenome and 15 lateral gene transfer events.</title>
        <authorList>
            <person name="Petersen C."/>
            <person name="Sorensen T."/>
            <person name="Nielsen M.R."/>
            <person name="Sondergaard T.E."/>
            <person name="Sorensen J.L."/>
            <person name="Fitzpatrick D.A."/>
            <person name="Frisvad J.C."/>
            <person name="Nielsen K.L."/>
        </authorList>
    </citation>
    <scope>NUCLEOTIDE SEQUENCE</scope>
    <source>
        <strain evidence="1">IBT 17660</strain>
    </source>
</reference>
<dbReference type="AlphaFoldDB" id="A0A9X0BRY5"/>
<gene>
    <name evidence="1" type="ORF">N7530_005696</name>
</gene>
<evidence type="ECO:0000313" key="2">
    <source>
        <dbReference type="Proteomes" id="UP001147760"/>
    </source>
</evidence>
<evidence type="ECO:0000313" key="1">
    <source>
        <dbReference type="EMBL" id="KAJ5480187.1"/>
    </source>
</evidence>
<accession>A0A9X0BRY5</accession>
<organism evidence="1 2">
    <name type="scientific">Penicillium desertorum</name>
    <dbReference type="NCBI Taxonomy" id="1303715"/>
    <lineage>
        <taxon>Eukaryota</taxon>
        <taxon>Fungi</taxon>
        <taxon>Dikarya</taxon>
        <taxon>Ascomycota</taxon>
        <taxon>Pezizomycotina</taxon>
        <taxon>Eurotiomycetes</taxon>
        <taxon>Eurotiomycetidae</taxon>
        <taxon>Eurotiales</taxon>
        <taxon>Aspergillaceae</taxon>
        <taxon>Penicillium</taxon>
    </lineage>
</organism>